<reference evidence="3" key="1">
    <citation type="submission" date="2017-02" db="UniProtKB">
        <authorList>
            <consortium name="WormBaseParasite"/>
        </authorList>
    </citation>
    <scope>IDENTIFICATION</scope>
</reference>
<accession>A0A0N4W6A8</accession>
<proteinExistence type="predicted"/>
<dbReference type="AlphaFoldDB" id="A0A0N4W6A8"/>
<reference evidence="1 2" key="2">
    <citation type="submission" date="2018-11" db="EMBL/GenBank/DDBJ databases">
        <authorList>
            <consortium name="Pathogen Informatics"/>
        </authorList>
    </citation>
    <scope>NUCLEOTIDE SEQUENCE [LARGE SCALE GENOMIC DNA]</scope>
    <source>
        <strain evidence="1 2">MHpl1</strain>
    </source>
</reference>
<evidence type="ECO:0000313" key="3">
    <source>
        <dbReference type="WBParaSite" id="HPLM_0000557001-mRNA-1"/>
    </source>
</evidence>
<sequence length="202" mass="22650">MKLRTFGAVTARDSMHRYMPKEYMSVADKELAAVIGSNLYLDSLVISADTAAQGIHKYRCLKSIFNDLKMNLRAFQSNNSDIMRAISAPDRSSNTAPKKLGIPWDSVTDKFSLCVNVPREEVVNKRTIAQQIASVNDPFEQEKDEEEDLTPSVQINTTKIDEVQVVDILDLSRVSVFKYENQSEANYTVSYVEAMSPLEDGA</sequence>
<organism evidence="3">
    <name type="scientific">Haemonchus placei</name>
    <name type="common">Barber's pole worm</name>
    <dbReference type="NCBI Taxonomy" id="6290"/>
    <lineage>
        <taxon>Eukaryota</taxon>
        <taxon>Metazoa</taxon>
        <taxon>Ecdysozoa</taxon>
        <taxon>Nematoda</taxon>
        <taxon>Chromadorea</taxon>
        <taxon>Rhabditida</taxon>
        <taxon>Rhabditina</taxon>
        <taxon>Rhabditomorpha</taxon>
        <taxon>Strongyloidea</taxon>
        <taxon>Trichostrongylidae</taxon>
        <taxon>Haemonchus</taxon>
    </lineage>
</organism>
<gene>
    <name evidence="1" type="ORF">HPLM_LOCUS5562</name>
</gene>
<evidence type="ECO:0000313" key="1">
    <source>
        <dbReference type="EMBL" id="VDO26388.1"/>
    </source>
</evidence>
<protein>
    <submittedName>
        <fullName evidence="3">Zinc finger BED domain-containing protein 5</fullName>
    </submittedName>
</protein>
<dbReference type="Proteomes" id="UP000268014">
    <property type="component" value="Unassembled WGS sequence"/>
</dbReference>
<name>A0A0N4W6A8_HAEPC</name>
<dbReference type="WBParaSite" id="HPLM_0000557001-mRNA-1">
    <property type="protein sequence ID" value="HPLM_0000557001-mRNA-1"/>
    <property type="gene ID" value="HPLM_0000557001"/>
</dbReference>
<dbReference type="EMBL" id="UZAF01016357">
    <property type="protein sequence ID" value="VDO26388.1"/>
    <property type="molecule type" value="Genomic_DNA"/>
</dbReference>
<dbReference type="OrthoDB" id="5863046at2759"/>
<keyword evidence="2" id="KW-1185">Reference proteome</keyword>
<evidence type="ECO:0000313" key="2">
    <source>
        <dbReference type="Proteomes" id="UP000268014"/>
    </source>
</evidence>